<feature type="signal peptide" evidence="3">
    <location>
        <begin position="1"/>
        <end position="22"/>
    </location>
</feature>
<comment type="caution">
    <text evidence="4">The sequence shown here is derived from an EMBL/GenBank/DDBJ whole genome shotgun (WGS) entry which is preliminary data.</text>
</comment>
<proteinExistence type="predicted"/>
<keyword evidence="2" id="KW-1133">Transmembrane helix</keyword>
<gene>
    <name evidence="4" type="ORF">CCMP2556_LOCUS28447</name>
</gene>
<dbReference type="InterPro" id="IPR009030">
    <property type="entry name" value="Growth_fac_rcpt_cys_sf"/>
</dbReference>
<organism evidence="4 5">
    <name type="scientific">Durusdinium trenchii</name>
    <dbReference type="NCBI Taxonomy" id="1381693"/>
    <lineage>
        <taxon>Eukaryota</taxon>
        <taxon>Sar</taxon>
        <taxon>Alveolata</taxon>
        <taxon>Dinophyceae</taxon>
        <taxon>Suessiales</taxon>
        <taxon>Symbiodiniaceae</taxon>
        <taxon>Durusdinium</taxon>
    </lineage>
</organism>
<evidence type="ECO:0000313" key="4">
    <source>
        <dbReference type="EMBL" id="CAK9057682.1"/>
    </source>
</evidence>
<keyword evidence="2" id="KW-0812">Transmembrane</keyword>
<feature type="transmembrane region" description="Helical" evidence="2">
    <location>
        <begin position="336"/>
        <end position="360"/>
    </location>
</feature>
<keyword evidence="2" id="KW-0472">Membrane</keyword>
<evidence type="ECO:0000256" key="2">
    <source>
        <dbReference type="SAM" id="Phobius"/>
    </source>
</evidence>
<evidence type="ECO:0000313" key="5">
    <source>
        <dbReference type="Proteomes" id="UP001642484"/>
    </source>
</evidence>
<evidence type="ECO:0000256" key="1">
    <source>
        <dbReference type="SAM" id="MobiDB-lite"/>
    </source>
</evidence>
<feature type="region of interest" description="Disordered" evidence="1">
    <location>
        <begin position="512"/>
        <end position="536"/>
    </location>
</feature>
<keyword evidence="5" id="KW-1185">Reference proteome</keyword>
<dbReference type="SUPFAM" id="SSF57184">
    <property type="entry name" value="Growth factor receptor domain"/>
    <property type="match status" value="1"/>
</dbReference>
<reference evidence="4 5" key="1">
    <citation type="submission" date="2024-02" db="EMBL/GenBank/DDBJ databases">
        <authorList>
            <person name="Chen Y."/>
            <person name="Shah S."/>
            <person name="Dougan E. K."/>
            <person name="Thang M."/>
            <person name="Chan C."/>
        </authorList>
    </citation>
    <scope>NUCLEOTIDE SEQUENCE [LARGE SCALE GENOMIC DNA]</scope>
</reference>
<protein>
    <submittedName>
        <fullName evidence="4">Uncharacterized protein</fullName>
    </submittedName>
</protein>
<feature type="transmembrane region" description="Helical" evidence="2">
    <location>
        <begin position="413"/>
        <end position="432"/>
    </location>
</feature>
<keyword evidence="3" id="KW-0732">Signal</keyword>
<accession>A0ABP0N3L1</accession>
<name>A0ABP0N3L1_9DINO</name>
<feature type="region of interest" description="Disordered" evidence="1">
    <location>
        <begin position="179"/>
        <end position="208"/>
    </location>
</feature>
<dbReference type="EMBL" id="CAXAMN010021295">
    <property type="protein sequence ID" value="CAK9057682.1"/>
    <property type="molecule type" value="Genomic_DNA"/>
</dbReference>
<evidence type="ECO:0000256" key="3">
    <source>
        <dbReference type="SAM" id="SignalP"/>
    </source>
</evidence>
<sequence>MISWRFLSGLSIPALATASSAAAPCRLAFLQLRSRDLAVDLTPSFDPEVFNYAATLEFAMEEFSIDAKVPEGCELSGLPNRPFLAPAPNREGEENAKETNLCVRDPPSGKEQWYRISVTKLAGSETEVLGLQLRGGELHPSFEPAVRSYTAHMDVAYEFIQVSYVVLDNGQRLRWKATPEVPEATVGGHDRDGPNEDDGGNTTEERRLTGEKQHFLRHEVFPIDVGYTRKVTLSIQSADPMQAARGVYFLEVTRGHCPPRQPFFEPRTRACTLECPQGTYPNHAQGRCSYCNRNCAVCQTLAICELCLQDTIQHSFIINKGDGSCKMVEKNFFVQYYWWCVSGSICGALLLCMMIISLWIEDVHRTPEKSCEPVVDGRREGAGAGSTKASSQGHTIFGEDCNLQVSSDQSCHFFGIACSLLMSITLLVSSAGSATQASAPRPADSPILRPVRGAHSVLLFEPVNAFVTTAAPGAGCATLTRIWIDGKAPPGPPGLRAWSKDPWYWPDWDDARPERPKSAPRRIRGTPGGYPNTGPVMESERQELPAQARLPIGPIDSMHDRPTSQMADCVQGVLSRINEALTKLDRSSQDLPTVTDGGVLKMGNLRNQNEEGFAEPLMSHRGRCEAKSPALVTPRAFVSAAKPQDPSRRVADSWA</sequence>
<feature type="chain" id="PRO_5045476656" evidence="3">
    <location>
        <begin position="23"/>
        <end position="655"/>
    </location>
</feature>
<dbReference type="Proteomes" id="UP001642484">
    <property type="component" value="Unassembled WGS sequence"/>
</dbReference>